<keyword evidence="2" id="KW-0813">Transport</keyword>
<keyword evidence="5" id="KW-0029">Amino-acid transport</keyword>
<dbReference type="PROSITE" id="PS00211">
    <property type="entry name" value="ABC_TRANSPORTER_1"/>
    <property type="match status" value="1"/>
</dbReference>
<dbReference type="Pfam" id="PF00005">
    <property type="entry name" value="ABC_tran"/>
    <property type="match status" value="1"/>
</dbReference>
<evidence type="ECO:0000256" key="1">
    <source>
        <dbReference type="ARBA" id="ARBA00005417"/>
    </source>
</evidence>
<dbReference type="GO" id="GO:0016887">
    <property type="term" value="F:ATP hydrolysis activity"/>
    <property type="evidence" value="ECO:0007669"/>
    <property type="project" value="InterPro"/>
</dbReference>
<evidence type="ECO:0000256" key="3">
    <source>
        <dbReference type="ARBA" id="ARBA00022741"/>
    </source>
</evidence>
<name>A0AAX3BC43_9SPIR</name>
<comment type="similarity">
    <text evidence="1">Belongs to the ABC transporter superfamily.</text>
</comment>
<gene>
    <name evidence="7" type="ORF">KDW03_09740</name>
</gene>
<evidence type="ECO:0000256" key="4">
    <source>
        <dbReference type="ARBA" id="ARBA00022840"/>
    </source>
</evidence>
<dbReference type="CDD" id="cd03224">
    <property type="entry name" value="ABC_TM1139_LivF_branched"/>
    <property type="match status" value="1"/>
</dbReference>
<keyword evidence="4 7" id="KW-0067">ATP-binding</keyword>
<dbReference type="SMART" id="SM00382">
    <property type="entry name" value="AAA"/>
    <property type="match status" value="1"/>
</dbReference>
<dbReference type="Gene3D" id="3.40.50.300">
    <property type="entry name" value="P-loop containing nucleotide triphosphate hydrolases"/>
    <property type="match status" value="1"/>
</dbReference>
<feature type="domain" description="AAA+ ATPase" evidence="6">
    <location>
        <begin position="30"/>
        <end position="229"/>
    </location>
</feature>
<evidence type="ECO:0000313" key="8">
    <source>
        <dbReference type="Proteomes" id="UP001056539"/>
    </source>
</evidence>
<proteinExistence type="inferred from homology"/>
<dbReference type="InterPro" id="IPR003439">
    <property type="entry name" value="ABC_transporter-like_ATP-bd"/>
</dbReference>
<reference evidence="7" key="1">
    <citation type="submission" date="2021-04" db="EMBL/GenBank/DDBJ databases">
        <authorList>
            <person name="Postec A."/>
        </authorList>
    </citation>
    <scope>NUCLEOTIDE SEQUENCE</scope>
    <source>
        <strain evidence="7">F1F22</strain>
    </source>
</reference>
<accession>A0AAX3BC43</accession>
<dbReference type="PANTHER" id="PTHR43820:SF4">
    <property type="entry name" value="HIGH-AFFINITY BRANCHED-CHAIN AMINO ACID TRANSPORT ATP-BINDING PROTEIN LIVF"/>
    <property type="match status" value="1"/>
</dbReference>
<protein>
    <submittedName>
        <fullName evidence="7">ABC transporter ATP-binding protein</fullName>
    </submittedName>
</protein>
<dbReference type="GO" id="GO:0015658">
    <property type="term" value="F:branched-chain amino acid transmembrane transporter activity"/>
    <property type="evidence" value="ECO:0007669"/>
    <property type="project" value="TreeGrafter"/>
</dbReference>
<dbReference type="SUPFAM" id="SSF52540">
    <property type="entry name" value="P-loop containing nucleoside triphosphate hydrolases"/>
    <property type="match status" value="1"/>
</dbReference>
<dbReference type="InterPro" id="IPR017871">
    <property type="entry name" value="ABC_transporter-like_CS"/>
</dbReference>
<evidence type="ECO:0000256" key="2">
    <source>
        <dbReference type="ARBA" id="ARBA00022448"/>
    </source>
</evidence>
<keyword evidence="8" id="KW-1185">Reference proteome</keyword>
<dbReference type="Proteomes" id="UP001056539">
    <property type="component" value="Chromosome"/>
</dbReference>
<dbReference type="AlphaFoldDB" id="A0AAX3BC43"/>
<reference evidence="7" key="2">
    <citation type="submission" date="2022-06" db="EMBL/GenBank/DDBJ databases">
        <title>Thermospira aquatica gen. nov., sp. nov.</title>
        <authorList>
            <person name="Ben Ali Gam Z."/>
            <person name="Labat M."/>
        </authorList>
    </citation>
    <scope>NUCLEOTIDE SEQUENCE</scope>
    <source>
        <strain evidence="7">F1F22</strain>
    </source>
</reference>
<dbReference type="GO" id="GO:0005524">
    <property type="term" value="F:ATP binding"/>
    <property type="evidence" value="ECO:0007669"/>
    <property type="project" value="UniProtKB-KW"/>
</dbReference>
<evidence type="ECO:0000259" key="6">
    <source>
        <dbReference type="SMART" id="SM00382"/>
    </source>
</evidence>
<sequence>MKEVVLRLDNIHVRYGGIHALKGVSLILSKGEIVTLIGANGAGKSTLLKAIMGLEPLAEGVITYENKVIFQAFSDSGERPVSTPAHCLPGMGLVLVPEGRGIFPELTVKENLEMGAFLQRDKVNIQRSLEEVYEWFPVLKDRSSQRAGFLSGGELQMLAIGRAMMSQPRVLLLDEPGLGLAPIMVQKIFEIINKLNKEKGLSVLLVEQNARQALKVADRGYVLEIGKITLSGSGQDLLDNPEVKKAYLGG</sequence>
<keyword evidence="3" id="KW-0547">Nucleotide-binding</keyword>
<dbReference type="EMBL" id="CP073355">
    <property type="protein sequence ID" value="URA09754.1"/>
    <property type="molecule type" value="Genomic_DNA"/>
</dbReference>
<dbReference type="GO" id="GO:0015807">
    <property type="term" value="P:L-amino acid transport"/>
    <property type="evidence" value="ECO:0007669"/>
    <property type="project" value="TreeGrafter"/>
</dbReference>
<dbReference type="KEGG" id="taqu:KDW03_09740"/>
<dbReference type="InterPro" id="IPR052156">
    <property type="entry name" value="BCAA_Transport_ATP-bd_LivF"/>
</dbReference>
<organism evidence="7 8">
    <name type="scientific">Thermospira aquatica</name>
    <dbReference type="NCBI Taxonomy" id="2828656"/>
    <lineage>
        <taxon>Bacteria</taxon>
        <taxon>Pseudomonadati</taxon>
        <taxon>Spirochaetota</taxon>
        <taxon>Spirochaetia</taxon>
        <taxon>Brevinematales</taxon>
        <taxon>Thermospiraceae</taxon>
        <taxon>Thermospira</taxon>
    </lineage>
</organism>
<evidence type="ECO:0000313" key="7">
    <source>
        <dbReference type="EMBL" id="URA09754.1"/>
    </source>
</evidence>
<dbReference type="InterPro" id="IPR027417">
    <property type="entry name" value="P-loop_NTPase"/>
</dbReference>
<evidence type="ECO:0000256" key="5">
    <source>
        <dbReference type="ARBA" id="ARBA00022970"/>
    </source>
</evidence>
<dbReference type="InterPro" id="IPR003593">
    <property type="entry name" value="AAA+_ATPase"/>
</dbReference>
<dbReference type="RefSeq" id="WP_271434888.1">
    <property type="nucleotide sequence ID" value="NZ_CP073355.1"/>
</dbReference>
<dbReference type="PANTHER" id="PTHR43820">
    <property type="entry name" value="HIGH-AFFINITY BRANCHED-CHAIN AMINO ACID TRANSPORT ATP-BINDING PROTEIN LIVF"/>
    <property type="match status" value="1"/>
</dbReference>